<evidence type="ECO:0000313" key="9">
    <source>
        <dbReference type="Proteomes" id="UP000694941"/>
    </source>
</evidence>
<dbReference type="SMART" id="SM00220">
    <property type="entry name" value="S_TKc"/>
    <property type="match status" value="1"/>
</dbReference>
<dbReference type="InterPro" id="IPR000719">
    <property type="entry name" value="Prot_kinase_dom"/>
</dbReference>
<evidence type="ECO:0000256" key="2">
    <source>
        <dbReference type="ARBA" id="ARBA00022527"/>
    </source>
</evidence>
<comment type="similarity">
    <text evidence="1">Belongs to the protein kinase superfamily. CMGC Ser/Thr protein kinase family. CDC2/CDKX subfamily.</text>
</comment>
<dbReference type="Proteomes" id="UP000694941">
    <property type="component" value="Unplaced"/>
</dbReference>
<dbReference type="Gene3D" id="3.30.200.20">
    <property type="entry name" value="Phosphorylase Kinase, domain 1"/>
    <property type="match status" value="1"/>
</dbReference>
<proteinExistence type="inferred from homology"/>
<keyword evidence="4" id="KW-0547">Nucleotide-binding</keyword>
<reference evidence="10 11" key="1">
    <citation type="submission" date="2025-05" db="UniProtKB">
        <authorList>
            <consortium name="RefSeq"/>
        </authorList>
    </citation>
    <scope>IDENTIFICATION</scope>
    <source>
        <tissue evidence="10 11">Muscle</tissue>
    </source>
</reference>
<dbReference type="RefSeq" id="XP_022235458.1">
    <property type="nucleotide sequence ID" value="XM_022379750.1"/>
</dbReference>
<dbReference type="PANTHER" id="PTHR24056:SF472">
    <property type="entry name" value="CYCLIN-DEPENDENT KINASE 4, ISOFORM A"/>
    <property type="match status" value="1"/>
</dbReference>
<organism evidence="9 10">
    <name type="scientific">Limulus polyphemus</name>
    <name type="common">Atlantic horseshoe crab</name>
    <dbReference type="NCBI Taxonomy" id="6850"/>
    <lineage>
        <taxon>Eukaryota</taxon>
        <taxon>Metazoa</taxon>
        <taxon>Ecdysozoa</taxon>
        <taxon>Arthropoda</taxon>
        <taxon>Chelicerata</taxon>
        <taxon>Merostomata</taxon>
        <taxon>Xiphosura</taxon>
        <taxon>Limulidae</taxon>
        <taxon>Limulus</taxon>
    </lineage>
</organism>
<dbReference type="InterPro" id="IPR011009">
    <property type="entry name" value="Kinase-like_dom_sf"/>
</dbReference>
<dbReference type="PROSITE" id="PS50011">
    <property type="entry name" value="PROTEIN_KINASE_DOM"/>
    <property type="match status" value="1"/>
</dbReference>
<dbReference type="Gene3D" id="1.10.510.10">
    <property type="entry name" value="Transferase(Phosphotransferase) domain 1"/>
    <property type="match status" value="1"/>
</dbReference>
<sequence length="353" mass="39832">MAEPVSFTSSNCRNNVNERPSSCDSNRNIEGTSYANPSPINLVTNSLQDISRKYDGLNFIATGAYGTVYKARDLLNDGQTVALKKVRIPLSEEGVPMNTIREIGLLKQLESFEHPNIVRLLDICHGCYHRPQGQLDIFLVFEHVEQDLANYLEQCPSPGLGPDIIREIMHQLLSGVDFLHSNRIIHRDLKPQNILITRNRQVKLADFGLSRVYGHQILLTPVVVTLWYRAPEVLLQASYAMSVDLWSCGCIFAELFTRKPLFPGKSDPDQLGKIIDIIGTPDETEWPSDVSLSWTSFRHSRGVPFENLIHDISPEGKDLLHKLLTFSPTQRISATNALAHPYFKECELCPLNR</sequence>
<dbReference type="InterPro" id="IPR050108">
    <property type="entry name" value="CDK"/>
</dbReference>
<evidence type="ECO:0000259" key="8">
    <source>
        <dbReference type="PROSITE" id="PS50011"/>
    </source>
</evidence>
<accession>A0ABM1BZZ7</accession>
<evidence type="ECO:0000313" key="11">
    <source>
        <dbReference type="RefSeq" id="XP_022235458.1"/>
    </source>
</evidence>
<feature type="domain" description="Protein kinase" evidence="8">
    <location>
        <begin position="54"/>
        <end position="343"/>
    </location>
</feature>
<keyword evidence="5" id="KW-0418">Kinase</keyword>
<keyword evidence="2" id="KW-0723">Serine/threonine-protein kinase</keyword>
<feature type="region of interest" description="Disordered" evidence="7">
    <location>
        <begin position="1"/>
        <end position="30"/>
    </location>
</feature>
<dbReference type="RefSeq" id="XP_013791828.2">
    <property type="nucleotide sequence ID" value="XM_013936374.2"/>
</dbReference>
<evidence type="ECO:0000256" key="1">
    <source>
        <dbReference type="ARBA" id="ARBA00006485"/>
    </source>
</evidence>
<dbReference type="InterPro" id="IPR008271">
    <property type="entry name" value="Ser/Thr_kinase_AS"/>
</dbReference>
<dbReference type="CDD" id="cd07838">
    <property type="entry name" value="STKc_CDK4_6_like"/>
    <property type="match status" value="1"/>
</dbReference>
<dbReference type="Pfam" id="PF00069">
    <property type="entry name" value="Pkinase"/>
    <property type="match status" value="1"/>
</dbReference>
<evidence type="ECO:0000313" key="10">
    <source>
        <dbReference type="RefSeq" id="XP_013791828.2"/>
    </source>
</evidence>
<keyword evidence="6" id="KW-0067">ATP-binding</keyword>
<gene>
    <name evidence="10 11" type="primary">LOC106475697</name>
</gene>
<evidence type="ECO:0000256" key="7">
    <source>
        <dbReference type="SAM" id="MobiDB-lite"/>
    </source>
</evidence>
<evidence type="ECO:0000256" key="3">
    <source>
        <dbReference type="ARBA" id="ARBA00022679"/>
    </source>
</evidence>
<evidence type="ECO:0000256" key="4">
    <source>
        <dbReference type="ARBA" id="ARBA00022741"/>
    </source>
</evidence>
<dbReference type="GeneID" id="106475697"/>
<dbReference type="PROSITE" id="PS00108">
    <property type="entry name" value="PROTEIN_KINASE_ST"/>
    <property type="match status" value="1"/>
</dbReference>
<keyword evidence="9" id="KW-1185">Reference proteome</keyword>
<keyword evidence="3" id="KW-0808">Transferase</keyword>
<dbReference type="SUPFAM" id="SSF56112">
    <property type="entry name" value="Protein kinase-like (PK-like)"/>
    <property type="match status" value="1"/>
</dbReference>
<name>A0ABM1BZZ7_LIMPO</name>
<evidence type="ECO:0000256" key="6">
    <source>
        <dbReference type="ARBA" id="ARBA00022840"/>
    </source>
</evidence>
<protein>
    <submittedName>
        <fullName evidence="10 11">Cyclin-dependent kinase 6-like</fullName>
    </submittedName>
</protein>
<evidence type="ECO:0000256" key="5">
    <source>
        <dbReference type="ARBA" id="ARBA00022777"/>
    </source>
</evidence>
<dbReference type="PANTHER" id="PTHR24056">
    <property type="entry name" value="CELL DIVISION PROTEIN KINASE"/>
    <property type="match status" value="1"/>
</dbReference>